<geneLocation type="plasmid" evidence="2 3">
    <name>pBealeia1</name>
</geneLocation>
<protein>
    <submittedName>
        <fullName evidence="2">Uncharacterized protein</fullName>
    </submittedName>
</protein>
<feature type="region of interest" description="Disordered" evidence="1">
    <location>
        <begin position="28"/>
        <end position="82"/>
    </location>
</feature>
<sequence>MAPESGARWARFLKIFLRPCLPIQDTSTKSAIKHGGSQGVHGRPRHSGNITAKSLRWKRSKTSGETSKRKTQAQSGARGQLETNGQGNVLWQWFSQSRTWLRCPALTHCRRLQPNRNIPNMCGIARTSDMS</sequence>
<keyword evidence="3" id="KW-1185">Reference proteome</keyword>
<gene>
    <name evidence="2" type="ORF">Bealeia1_02012</name>
</gene>
<keyword evidence="2" id="KW-0614">Plasmid</keyword>
<proteinExistence type="predicted"/>
<organism evidence="2 3">
    <name type="scientific">Candidatus Bealeia paramacronuclearis</name>
    <dbReference type="NCBI Taxonomy" id="1921001"/>
    <lineage>
        <taxon>Bacteria</taxon>
        <taxon>Pseudomonadati</taxon>
        <taxon>Pseudomonadota</taxon>
        <taxon>Alphaproteobacteria</taxon>
        <taxon>Holosporales</taxon>
        <taxon>Holosporaceae</taxon>
        <taxon>Candidatus Bealeia</taxon>
    </lineage>
</organism>
<evidence type="ECO:0000313" key="2">
    <source>
        <dbReference type="EMBL" id="WVX67793.1"/>
    </source>
</evidence>
<feature type="compositionally biased region" description="Polar residues" evidence="1">
    <location>
        <begin position="72"/>
        <end position="82"/>
    </location>
</feature>
<reference evidence="2 3" key="1">
    <citation type="journal article" date="2024" name="Environ. Microbiol.">
        <title>Novel evolutionary insights on the interactions of the Holosporales (Alphaproteobacteria) with eukaryotic hosts from comparative genomics.</title>
        <authorList>
            <person name="Giovannini M."/>
            <person name="Petroni G."/>
            <person name="Castelli M."/>
        </authorList>
    </citation>
    <scope>NUCLEOTIDE SEQUENCE [LARGE SCALE GENOMIC DNA]</scope>
    <source>
        <strain evidence="2 3">US_Bl 15I1</strain>
    </source>
</reference>
<dbReference type="EMBL" id="CP133271">
    <property type="protein sequence ID" value="WVX67793.1"/>
    <property type="molecule type" value="Genomic_DNA"/>
</dbReference>
<accession>A0ABZ2C655</accession>
<evidence type="ECO:0000256" key="1">
    <source>
        <dbReference type="SAM" id="MobiDB-lite"/>
    </source>
</evidence>
<name>A0ABZ2C655_9PROT</name>
<dbReference type="Proteomes" id="UP001330434">
    <property type="component" value="Plasmid pBealeia1"/>
</dbReference>
<evidence type="ECO:0000313" key="3">
    <source>
        <dbReference type="Proteomes" id="UP001330434"/>
    </source>
</evidence>